<dbReference type="OrthoDB" id="5810672at2759"/>
<sequence length="99" mass="11457">MDCSSSRRIKRTAEHDETVRAASRHKTDRIGSDFTGAVWLHAKKMPTTDAVSIARQVMEKYREDRKPCFLALLDLEKTFDGIPRTAPWRASEEETFWNT</sequence>
<evidence type="ECO:0000256" key="1">
    <source>
        <dbReference type="SAM" id="MobiDB-lite"/>
    </source>
</evidence>
<reference evidence="3" key="1">
    <citation type="submission" date="2020-12" db="UniProtKB">
        <authorList>
            <consortium name="WormBaseParasite"/>
        </authorList>
    </citation>
    <scope>IDENTIFICATION</scope>
    <source>
        <strain evidence="3">MHco3</strain>
    </source>
</reference>
<dbReference type="AlphaFoldDB" id="A0A7I4Z4K9"/>
<evidence type="ECO:0000313" key="2">
    <source>
        <dbReference type="Proteomes" id="UP000025227"/>
    </source>
</evidence>
<name>A0A7I4Z4K9_HAECO</name>
<feature type="region of interest" description="Disordered" evidence="1">
    <location>
        <begin position="1"/>
        <end position="24"/>
    </location>
</feature>
<dbReference type="WBParaSite" id="HCON_00183140-00001">
    <property type="protein sequence ID" value="HCON_00183140-00001"/>
    <property type="gene ID" value="HCON_00183140"/>
</dbReference>
<protein>
    <submittedName>
        <fullName evidence="3">Reverse transcriptase domain-containing protein</fullName>
    </submittedName>
</protein>
<proteinExistence type="predicted"/>
<organism evidence="2 3">
    <name type="scientific">Haemonchus contortus</name>
    <name type="common">Barber pole worm</name>
    <dbReference type="NCBI Taxonomy" id="6289"/>
    <lineage>
        <taxon>Eukaryota</taxon>
        <taxon>Metazoa</taxon>
        <taxon>Ecdysozoa</taxon>
        <taxon>Nematoda</taxon>
        <taxon>Chromadorea</taxon>
        <taxon>Rhabditida</taxon>
        <taxon>Rhabditina</taxon>
        <taxon>Rhabditomorpha</taxon>
        <taxon>Strongyloidea</taxon>
        <taxon>Trichostrongylidae</taxon>
        <taxon>Haemonchus</taxon>
    </lineage>
</organism>
<accession>A0A7I4Z4K9</accession>
<dbReference type="Proteomes" id="UP000025227">
    <property type="component" value="Unplaced"/>
</dbReference>
<keyword evidence="2" id="KW-1185">Reference proteome</keyword>
<evidence type="ECO:0000313" key="3">
    <source>
        <dbReference type="WBParaSite" id="HCON_00183140-00001"/>
    </source>
</evidence>